<evidence type="ECO:0000313" key="2">
    <source>
        <dbReference type="Proteomes" id="UP001148838"/>
    </source>
</evidence>
<dbReference type="EMBL" id="JAJSOF020000003">
    <property type="protein sequence ID" value="KAJ4450317.1"/>
    <property type="molecule type" value="Genomic_DNA"/>
</dbReference>
<organism evidence="1 2">
    <name type="scientific">Periplaneta americana</name>
    <name type="common">American cockroach</name>
    <name type="synonym">Blatta americana</name>
    <dbReference type="NCBI Taxonomy" id="6978"/>
    <lineage>
        <taxon>Eukaryota</taxon>
        <taxon>Metazoa</taxon>
        <taxon>Ecdysozoa</taxon>
        <taxon>Arthropoda</taxon>
        <taxon>Hexapoda</taxon>
        <taxon>Insecta</taxon>
        <taxon>Pterygota</taxon>
        <taxon>Neoptera</taxon>
        <taxon>Polyneoptera</taxon>
        <taxon>Dictyoptera</taxon>
        <taxon>Blattodea</taxon>
        <taxon>Blattoidea</taxon>
        <taxon>Blattidae</taxon>
        <taxon>Blattinae</taxon>
        <taxon>Periplaneta</taxon>
    </lineage>
</organism>
<reference evidence="1 2" key="1">
    <citation type="journal article" date="2022" name="Allergy">
        <title>Genome assembly and annotation of Periplaneta americana reveal a comprehensive cockroach allergen profile.</title>
        <authorList>
            <person name="Wang L."/>
            <person name="Xiong Q."/>
            <person name="Saelim N."/>
            <person name="Wang L."/>
            <person name="Nong W."/>
            <person name="Wan A.T."/>
            <person name="Shi M."/>
            <person name="Liu X."/>
            <person name="Cao Q."/>
            <person name="Hui J.H.L."/>
            <person name="Sookrung N."/>
            <person name="Leung T.F."/>
            <person name="Tungtrongchitr A."/>
            <person name="Tsui S.K.W."/>
        </authorList>
    </citation>
    <scope>NUCLEOTIDE SEQUENCE [LARGE SCALE GENOMIC DNA]</scope>
    <source>
        <strain evidence="1">PWHHKU_190912</strain>
    </source>
</reference>
<evidence type="ECO:0000313" key="1">
    <source>
        <dbReference type="EMBL" id="KAJ4450317.1"/>
    </source>
</evidence>
<comment type="caution">
    <text evidence="1">The sequence shown here is derived from an EMBL/GenBank/DDBJ whole genome shotgun (WGS) entry which is preliminary data.</text>
</comment>
<dbReference type="Proteomes" id="UP001148838">
    <property type="component" value="Unassembled WGS sequence"/>
</dbReference>
<proteinExistence type="predicted"/>
<keyword evidence="2" id="KW-1185">Reference proteome</keyword>
<name>A0ABQ8TXA7_PERAM</name>
<protein>
    <submittedName>
        <fullName evidence="1">Uncharacterized protein</fullName>
    </submittedName>
</protein>
<gene>
    <name evidence="1" type="ORF">ANN_01737</name>
</gene>
<accession>A0ABQ8TXA7</accession>
<sequence>MAGLCEGGNEPAGSLKAVNTPLAAFRRQRGDKAVRCHKGLEGCHKFQRTISTTKEKLFCLFLECKKS</sequence>